<feature type="domain" description="Polysaccharide pyruvyl transferase" evidence="2">
    <location>
        <begin position="43"/>
        <end position="342"/>
    </location>
</feature>
<evidence type="ECO:0000313" key="4">
    <source>
        <dbReference type="Proteomes" id="UP000253426"/>
    </source>
</evidence>
<dbReference type="RefSeq" id="WP_113960760.1">
    <property type="nucleotide sequence ID" value="NZ_QNRR01000010.1"/>
</dbReference>
<evidence type="ECO:0000256" key="1">
    <source>
        <dbReference type="SAM" id="SignalP"/>
    </source>
</evidence>
<dbReference type="AlphaFoldDB" id="A0A366HBG1"/>
<keyword evidence="3" id="KW-0808">Transferase</keyword>
<organism evidence="3 4">
    <name type="scientific">Roseimicrobium gellanilyticum</name>
    <dbReference type="NCBI Taxonomy" id="748857"/>
    <lineage>
        <taxon>Bacteria</taxon>
        <taxon>Pseudomonadati</taxon>
        <taxon>Verrucomicrobiota</taxon>
        <taxon>Verrucomicrobiia</taxon>
        <taxon>Verrucomicrobiales</taxon>
        <taxon>Verrucomicrobiaceae</taxon>
        <taxon>Roseimicrobium</taxon>
    </lineage>
</organism>
<protein>
    <submittedName>
        <fullName evidence="3">Polysaccharide pyruvyl transferase</fullName>
    </submittedName>
</protein>
<dbReference type="OrthoDB" id="5093983at2"/>
<dbReference type="EMBL" id="QNRR01000010">
    <property type="protein sequence ID" value="RBP38984.1"/>
    <property type="molecule type" value="Genomic_DNA"/>
</dbReference>
<keyword evidence="4" id="KW-1185">Reference proteome</keyword>
<reference evidence="3 4" key="1">
    <citation type="submission" date="2018-06" db="EMBL/GenBank/DDBJ databases">
        <title>Genomic Encyclopedia of Type Strains, Phase IV (KMG-IV): sequencing the most valuable type-strain genomes for metagenomic binning, comparative biology and taxonomic classification.</title>
        <authorList>
            <person name="Goeker M."/>
        </authorList>
    </citation>
    <scope>NUCLEOTIDE SEQUENCE [LARGE SCALE GENOMIC DNA]</scope>
    <source>
        <strain evidence="3 4">DSM 25532</strain>
    </source>
</reference>
<evidence type="ECO:0000259" key="2">
    <source>
        <dbReference type="Pfam" id="PF04230"/>
    </source>
</evidence>
<dbReference type="Pfam" id="PF04230">
    <property type="entry name" value="PS_pyruv_trans"/>
    <property type="match status" value="1"/>
</dbReference>
<name>A0A366HBG1_9BACT</name>
<dbReference type="GO" id="GO:0016740">
    <property type="term" value="F:transferase activity"/>
    <property type="evidence" value="ECO:0007669"/>
    <property type="project" value="UniProtKB-KW"/>
</dbReference>
<feature type="signal peptide" evidence="1">
    <location>
        <begin position="1"/>
        <end position="22"/>
    </location>
</feature>
<gene>
    <name evidence="3" type="ORF">DES53_1107</name>
</gene>
<sequence>MNRRHFLQTALASAALPSLASAQEVTAKVKKRILLRSSWQTVNIGDIAHTPGMLHLLEKHLPEYDVTLWPSSVDNGVAEMLMKRFPKLKIMGSTAEAKKEAFETHDFLLHGSGPGIVGQKSILEWTEKTGKPYGIGGVTWSGGATDKGEGVKVISGAKFAFFRDSVSLELAKSKGATSPIMEFGPDATFACDLVNDEPAAAWLKEVGLEDGKFVCCIPKLRNTPYWEIKKGVKFDEKKNARNEEMKEHDIAPLRNAVIAVVQQTPMKVLLCPEDASQMKLNKEMIYDKLPEDVKKKVVWRQDYWLTDFAQSVYNRSAGLFGNEQHSPIMCIGHGIPAIVCRYKEQTSKGFMWKDIGLGEWLFDHDFDEAEKGLTPAVLAIVNDPATAKAKAAKGKAVADDRMKRMMDVLRAELEA</sequence>
<feature type="chain" id="PRO_5016679434" evidence="1">
    <location>
        <begin position="23"/>
        <end position="415"/>
    </location>
</feature>
<accession>A0A366HBG1</accession>
<evidence type="ECO:0000313" key="3">
    <source>
        <dbReference type="EMBL" id="RBP38984.1"/>
    </source>
</evidence>
<dbReference type="InterPro" id="IPR007345">
    <property type="entry name" value="Polysacch_pyruvyl_Trfase"/>
</dbReference>
<dbReference type="Proteomes" id="UP000253426">
    <property type="component" value="Unassembled WGS sequence"/>
</dbReference>
<proteinExistence type="predicted"/>
<keyword evidence="1" id="KW-0732">Signal</keyword>
<comment type="caution">
    <text evidence="3">The sequence shown here is derived from an EMBL/GenBank/DDBJ whole genome shotgun (WGS) entry which is preliminary data.</text>
</comment>